<dbReference type="GO" id="GO:0006355">
    <property type="term" value="P:regulation of DNA-templated transcription"/>
    <property type="evidence" value="ECO:0007669"/>
    <property type="project" value="InterPro"/>
</dbReference>
<proteinExistence type="predicted"/>
<protein>
    <recommendedName>
        <fullName evidence="3">HTH luxR-type domain-containing protein</fullName>
    </recommendedName>
</protein>
<sequence length="467" mass="54830">MKHLGRAILLLIFIIGSICNAQSKKDLKNKIVSNSKLFKTNIDKAYKELNPLLKESQQLKDSLSELKILDRKCRYFYSKNTLDSLIISSEKLQKKSSEYHNAYYEAMSNIYMAETYSMNKFHDKAIKYLSSAYDLLQKENPKSEKIFYAKANVLNSFANIYLDKNEPKNAAKKIFEEIQSGEEITNPEEQNRFQYLNYSNLANIYAQLNIDSAYHYAKTSIQLKAKNSPDDQSMITNYSVIGNYFKNKKDYKAAISNFNKALFINKNNGTDLNMSEVYKPLQDMYQELGMKDSAAFYQNKIKEYDLQVLNSKYNSLQEVINRDKKEEKKSSKNYFLWIFLGLGIVGGVTYYFIRRKTKNASEILNTETILPEYYHHLIDLLEKKDPAFMFAFEKVYPKFQENLLAKNSDLQQSEIEFCALLKMQLTTKEIAKYTFIETRTVQNKKYRLRKKFEIPSNLDIYIWINQF</sequence>
<dbReference type="Gene3D" id="1.10.10.10">
    <property type="entry name" value="Winged helix-like DNA-binding domain superfamily/Winged helix DNA-binding domain"/>
    <property type="match status" value="1"/>
</dbReference>
<keyword evidence="5" id="KW-1185">Reference proteome</keyword>
<evidence type="ECO:0000259" key="3">
    <source>
        <dbReference type="SMART" id="SM00421"/>
    </source>
</evidence>
<evidence type="ECO:0000313" key="5">
    <source>
        <dbReference type="Proteomes" id="UP000031167"/>
    </source>
</evidence>
<reference evidence="4 5" key="1">
    <citation type="submission" date="2014-12" db="EMBL/GenBank/DDBJ databases">
        <title>Genome sequencing of Chryseobacterium taiwanense TPW19.</title>
        <authorList>
            <person name="Tan P.W."/>
            <person name="Chan K.-G."/>
        </authorList>
    </citation>
    <scope>NUCLEOTIDE SEQUENCE [LARGE SCALE GENOMIC DNA]</scope>
    <source>
        <strain evidence="4 5">TPW19</strain>
    </source>
</reference>
<keyword evidence="2" id="KW-0472">Membrane</keyword>
<name>A0A0B4DHR7_9FLAO</name>
<dbReference type="InterPro" id="IPR011990">
    <property type="entry name" value="TPR-like_helical_dom_sf"/>
</dbReference>
<dbReference type="GO" id="GO:0003677">
    <property type="term" value="F:DNA binding"/>
    <property type="evidence" value="ECO:0007669"/>
    <property type="project" value="InterPro"/>
</dbReference>
<keyword evidence="1" id="KW-0802">TPR repeat</keyword>
<keyword evidence="2" id="KW-1133">Transmembrane helix</keyword>
<dbReference type="EMBL" id="JWTA01000004">
    <property type="protein sequence ID" value="KIC63995.1"/>
    <property type="molecule type" value="Genomic_DNA"/>
</dbReference>
<dbReference type="RefSeq" id="WP_039365591.1">
    <property type="nucleotide sequence ID" value="NZ_JWTA01000004.1"/>
</dbReference>
<organism evidence="4 5">
    <name type="scientific">Chryseobacterium taiwanense</name>
    <dbReference type="NCBI Taxonomy" id="363331"/>
    <lineage>
        <taxon>Bacteria</taxon>
        <taxon>Pseudomonadati</taxon>
        <taxon>Bacteroidota</taxon>
        <taxon>Flavobacteriia</taxon>
        <taxon>Flavobacteriales</taxon>
        <taxon>Weeksellaceae</taxon>
        <taxon>Chryseobacterium group</taxon>
        <taxon>Chryseobacterium</taxon>
    </lineage>
</organism>
<dbReference type="InterPro" id="IPR019734">
    <property type="entry name" value="TPR_rpt"/>
</dbReference>
<feature type="domain" description="HTH luxR-type" evidence="3">
    <location>
        <begin position="407"/>
        <end position="464"/>
    </location>
</feature>
<dbReference type="Gene3D" id="1.25.40.10">
    <property type="entry name" value="Tetratricopeptide repeat domain"/>
    <property type="match status" value="2"/>
</dbReference>
<dbReference type="STRING" id="363331.RM51_04530"/>
<evidence type="ECO:0000256" key="2">
    <source>
        <dbReference type="SAM" id="Phobius"/>
    </source>
</evidence>
<feature type="repeat" description="TPR" evidence="1">
    <location>
        <begin position="235"/>
        <end position="268"/>
    </location>
</feature>
<evidence type="ECO:0000313" key="4">
    <source>
        <dbReference type="EMBL" id="KIC63995.1"/>
    </source>
</evidence>
<dbReference type="Proteomes" id="UP000031167">
    <property type="component" value="Unassembled WGS sequence"/>
</dbReference>
<dbReference type="SMART" id="SM00421">
    <property type="entry name" value="HTH_LUXR"/>
    <property type="match status" value="1"/>
</dbReference>
<dbReference type="PROSITE" id="PS50005">
    <property type="entry name" value="TPR"/>
    <property type="match status" value="1"/>
</dbReference>
<dbReference type="OrthoDB" id="1452766at2"/>
<keyword evidence="2" id="KW-0812">Transmembrane</keyword>
<dbReference type="InterPro" id="IPR036388">
    <property type="entry name" value="WH-like_DNA-bd_sf"/>
</dbReference>
<dbReference type="AlphaFoldDB" id="A0A0B4DHR7"/>
<feature type="transmembrane region" description="Helical" evidence="2">
    <location>
        <begin position="334"/>
        <end position="353"/>
    </location>
</feature>
<accession>A0A0B4DHR7</accession>
<comment type="caution">
    <text evidence="4">The sequence shown here is derived from an EMBL/GenBank/DDBJ whole genome shotgun (WGS) entry which is preliminary data.</text>
</comment>
<dbReference type="InterPro" id="IPR000792">
    <property type="entry name" value="Tscrpt_reg_LuxR_C"/>
</dbReference>
<gene>
    <name evidence="4" type="ORF">RM51_04530</name>
</gene>
<dbReference type="InterPro" id="IPR016032">
    <property type="entry name" value="Sig_transdc_resp-reg_C-effctor"/>
</dbReference>
<dbReference type="SUPFAM" id="SSF48452">
    <property type="entry name" value="TPR-like"/>
    <property type="match status" value="1"/>
</dbReference>
<evidence type="ECO:0000256" key="1">
    <source>
        <dbReference type="PROSITE-ProRule" id="PRU00339"/>
    </source>
</evidence>
<dbReference type="SUPFAM" id="SSF46894">
    <property type="entry name" value="C-terminal effector domain of the bipartite response regulators"/>
    <property type="match status" value="1"/>
</dbReference>